<dbReference type="CTD" id="68919099"/>
<dbReference type="EMBL" id="HE600983">
    <property type="protein sequence ID" value="CAR99928.1"/>
    <property type="molecule type" value="Genomic_DNA"/>
</dbReference>
<dbReference type="KEGG" id="cbr:CBG_27649"/>
<evidence type="ECO:0000313" key="1">
    <source>
        <dbReference type="EMBL" id="CAR99928.1"/>
    </source>
</evidence>
<dbReference type="Proteomes" id="UP000008549">
    <property type="component" value="Unassembled WGS sequence"/>
</dbReference>
<dbReference type="HOGENOM" id="CLU_3392697_0_0_1"/>
<dbReference type="RefSeq" id="XP_045099489.1">
    <property type="nucleotide sequence ID" value="XM_045239506.1"/>
</dbReference>
<gene>
    <name evidence="1" type="ORF">CBG27649</name>
    <name evidence="1" type="ORF">CBG_27649</name>
</gene>
<protein>
    <submittedName>
        <fullName evidence="1">Protein CBG27649</fullName>
    </submittedName>
</protein>
<sequence length="32" mass="3524">MLSPFHTSSELGSVWLVGILINLGTLRKHGFI</sequence>
<dbReference type="InParanoid" id="B6IJ94"/>
<reference evidence="1 2" key="2">
    <citation type="journal article" date="2011" name="PLoS Genet.">
        <title>Caenorhabditis briggsae recombinant inbred line genotypes reveal inter-strain incompatibility and the evolution of recombination.</title>
        <authorList>
            <person name="Ross J.A."/>
            <person name="Koboldt D.C."/>
            <person name="Staisch J.E."/>
            <person name="Chamberlin H.M."/>
            <person name="Gupta B.P."/>
            <person name="Miller R.D."/>
            <person name="Baird S.E."/>
            <person name="Haag E.S."/>
        </authorList>
    </citation>
    <scope>NUCLEOTIDE SEQUENCE [LARGE SCALE GENOMIC DNA]</scope>
    <source>
        <strain evidence="1 2">AF16</strain>
    </source>
</reference>
<evidence type="ECO:0000313" key="2">
    <source>
        <dbReference type="Proteomes" id="UP000008549"/>
    </source>
</evidence>
<keyword evidence="2" id="KW-1185">Reference proteome</keyword>
<accession>B6IJ94</accession>
<proteinExistence type="predicted"/>
<name>B6IJ94_CAEBR</name>
<reference evidence="1 2" key="1">
    <citation type="journal article" date="2003" name="PLoS Biol.">
        <title>The genome sequence of Caenorhabditis briggsae: a platform for comparative genomics.</title>
        <authorList>
            <person name="Stein L.D."/>
            <person name="Bao Z."/>
            <person name="Blasiar D."/>
            <person name="Blumenthal T."/>
            <person name="Brent M.R."/>
            <person name="Chen N."/>
            <person name="Chinwalla A."/>
            <person name="Clarke L."/>
            <person name="Clee C."/>
            <person name="Coghlan A."/>
            <person name="Coulson A."/>
            <person name="D'Eustachio P."/>
            <person name="Fitch D.H."/>
            <person name="Fulton L.A."/>
            <person name="Fulton R.E."/>
            <person name="Griffiths-Jones S."/>
            <person name="Harris T.W."/>
            <person name="Hillier L.W."/>
            <person name="Kamath R."/>
            <person name="Kuwabara P.E."/>
            <person name="Mardis E.R."/>
            <person name="Marra M.A."/>
            <person name="Miner T.L."/>
            <person name="Minx P."/>
            <person name="Mullikin J.C."/>
            <person name="Plumb R.W."/>
            <person name="Rogers J."/>
            <person name="Schein J.E."/>
            <person name="Sohrmann M."/>
            <person name="Spieth J."/>
            <person name="Stajich J.E."/>
            <person name="Wei C."/>
            <person name="Willey D."/>
            <person name="Wilson R.K."/>
            <person name="Durbin R."/>
            <person name="Waterston R.H."/>
        </authorList>
    </citation>
    <scope>NUCLEOTIDE SEQUENCE [LARGE SCALE GENOMIC DNA]</scope>
    <source>
        <strain evidence="1 2">AF16</strain>
    </source>
</reference>
<organism evidence="1 2">
    <name type="scientific">Caenorhabditis briggsae</name>
    <dbReference type="NCBI Taxonomy" id="6238"/>
    <lineage>
        <taxon>Eukaryota</taxon>
        <taxon>Metazoa</taxon>
        <taxon>Ecdysozoa</taxon>
        <taxon>Nematoda</taxon>
        <taxon>Chromadorea</taxon>
        <taxon>Rhabditida</taxon>
        <taxon>Rhabditina</taxon>
        <taxon>Rhabditomorpha</taxon>
        <taxon>Rhabditoidea</taxon>
        <taxon>Rhabditidae</taxon>
        <taxon>Peloderinae</taxon>
        <taxon>Caenorhabditis</taxon>
    </lineage>
</organism>
<dbReference type="AlphaFoldDB" id="B6IJ94"/>
<dbReference type="GeneID" id="68919099"/>